<dbReference type="PANTHER" id="PTHR13233">
    <property type="entry name" value="MICROSPHERULE PROTEIN 1"/>
    <property type="match status" value="1"/>
</dbReference>
<protein>
    <recommendedName>
        <fullName evidence="2">Microspherule protein N-terminal domain-containing protein</fullName>
    </recommendedName>
</protein>
<dbReference type="InterPro" id="IPR037912">
    <property type="entry name" value="MCRS1"/>
</dbReference>
<proteinExistence type="predicted"/>
<dbReference type="STRING" id="1088818.A0A2I0AZL1"/>
<reference evidence="3 4" key="1">
    <citation type="journal article" date="2017" name="Nature">
        <title>The Apostasia genome and the evolution of orchids.</title>
        <authorList>
            <person name="Zhang G.Q."/>
            <person name="Liu K.W."/>
            <person name="Li Z."/>
            <person name="Lohaus R."/>
            <person name="Hsiao Y.Y."/>
            <person name="Niu S.C."/>
            <person name="Wang J.Y."/>
            <person name="Lin Y.C."/>
            <person name="Xu Q."/>
            <person name="Chen L.J."/>
            <person name="Yoshida K."/>
            <person name="Fujiwara S."/>
            <person name="Wang Z.W."/>
            <person name="Zhang Y.Q."/>
            <person name="Mitsuda N."/>
            <person name="Wang M."/>
            <person name="Liu G.H."/>
            <person name="Pecoraro L."/>
            <person name="Huang H.X."/>
            <person name="Xiao X.J."/>
            <person name="Lin M."/>
            <person name="Wu X.Y."/>
            <person name="Wu W.L."/>
            <person name="Chen Y.Y."/>
            <person name="Chang S.B."/>
            <person name="Sakamoto S."/>
            <person name="Ohme-Takagi M."/>
            <person name="Yagi M."/>
            <person name="Zeng S.J."/>
            <person name="Shen C.Y."/>
            <person name="Yeh C.M."/>
            <person name="Luo Y.B."/>
            <person name="Tsai W.C."/>
            <person name="Van de Peer Y."/>
            <person name="Liu Z.J."/>
        </authorList>
    </citation>
    <scope>NUCLEOTIDE SEQUENCE [LARGE SCALE GENOMIC DNA]</scope>
    <source>
        <strain evidence="4">cv. Shenzhen</strain>
        <tissue evidence="3">Stem</tissue>
    </source>
</reference>
<gene>
    <name evidence="3" type="ORF">AXF42_Ash019970</name>
</gene>
<feature type="compositionally biased region" description="Polar residues" evidence="1">
    <location>
        <begin position="221"/>
        <end position="248"/>
    </location>
</feature>
<dbReference type="InterPro" id="IPR025999">
    <property type="entry name" value="MCRS_N"/>
</dbReference>
<dbReference type="GO" id="GO:0002151">
    <property type="term" value="F:G-quadruplex RNA binding"/>
    <property type="evidence" value="ECO:0007669"/>
    <property type="project" value="InterPro"/>
</dbReference>
<organism evidence="3 4">
    <name type="scientific">Apostasia shenzhenica</name>
    <dbReference type="NCBI Taxonomy" id="1088818"/>
    <lineage>
        <taxon>Eukaryota</taxon>
        <taxon>Viridiplantae</taxon>
        <taxon>Streptophyta</taxon>
        <taxon>Embryophyta</taxon>
        <taxon>Tracheophyta</taxon>
        <taxon>Spermatophyta</taxon>
        <taxon>Magnoliopsida</taxon>
        <taxon>Liliopsida</taxon>
        <taxon>Asparagales</taxon>
        <taxon>Orchidaceae</taxon>
        <taxon>Apostasioideae</taxon>
        <taxon>Apostasia</taxon>
    </lineage>
</organism>
<feature type="region of interest" description="Disordered" evidence="1">
    <location>
        <begin position="216"/>
        <end position="248"/>
    </location>
</feature>
<feature type="compositionally biased region" description="Polar residues" evidence="1">
    <location>
        <begin position="649"/>
        <end position="659"/>
    </location>
</feature>
<evidence type="ECO:0000259" key="2">
    <source>
        <dbReference type="Pfam" id="PF13325"/>
    </source>
</evidence>
<dbReference type="GO" id="GO:0044545">
    <property type="term" value="C:NSL complex"/>
    <property type="evidence" value="ECO:0007669"/>
    <property type="project" value="TreeGrafter"/>
</dbReference>
<feature type="region of interest" description="Disordered" evidence="1">
    <location>
        <begin position="625"/>
        <end position="680"/>
    </location>
</feature>
<evidence type="ECO:0000313" key="4">
    <source>
        <dbReference type="Proteomes" id="UP000236161"/>
    </source>
</evidence>
<name>A0A2I0AZL1_9ASPA</name>
<feature type="compositionally biased region" description="Acidic residues" evidence="1">
    <location>
        <begin position="667"/>
        <end position="677"/>
    </location>
</feature>
<dbReference type="AlphaFoldDB" id="A0A2I0AZL1"/>
<accession>A0A2I0AZL1</accession>
<dbReference type="GO" id="GO:0045944">
    <property type="term" value="P:positive regulation of transcription by RNA polymerase II"/>
    <property type="evidence" value="ECO:0007669"/>
    <property type="project" value="TreeGrafter"/>
</dbReference>
<feature type="domain" description="Microspherule protein N-terminal" evidence="2">
    <location>
        <begin position="10"/>
        <end position="62"/>
    </location>
</feature>
<feature type="compositionally biased region" description="Basic and acidic residues" evidence="1">
    <location>
        <begin position="350"/>
        <end position="363"/>
    </location>
</feature>
<dbReference type="Proteomes" id="UP000236161">
    <property type="component" value="Unassembled WGS sequence"/>
</dbReference>
<dbReference type="Pfam" id="PF13325">
    <property type="entry name" value="MCRS_N"/>
    <property type="match status" value="1"/>
</dbReference>
<dbReference type="PANTHER" id="PTHR13233:SF0">
    <property type="entry name" value="MICROSPHERULE PROTEIN 1"/>
    <property type="match status" value="1"/>
</dbReference>
<dbReference type="GO" id="GO:0031011">
    <property type="term" value="C:Ino80 complex"/>
    <property type="evidence" value="ECO:0007669"/>
    <property type="project" value="InterPro"/>
</dbReference>
<evidence type="ECO:0000256" key="1">
    <source>
        <dbReference type="SAM" id="MobiDB-lite"/>
    </source>
</evidence>
<evidence type="ECO:0000313" key="3">
    <source>
        <dbReference type="EMBL" id="PKA60981.1"/>
    </source>
</evidence>
<sequence>MGALTSFANWNPEDDLLLKNAVEAGASLESLAKGAVKFSRRFTLREVEERWRALLYDLSTSIEASARVIEIEIGVPVSNPCKPSRVCNLKAKENLSDKRRGESLRSHYLATRKKLRGEQHISASVGFSMPPSSHAFTGNCNGSHDLFKLQNELVHFKFPVDGLSDNHVFAKVTEVDSSAATNNHVFSGGIVGLVDTKLPDELSGRDCLYRHAEDKLDEPGYNNSSQNFDRNHFSSQASDGSDSNQTHSLVLNNPGVYGDLELKHSKGFVSTNHNQDNVPAVFGGSDKSTSEFEGCSSFHQLGYSSPPPGRPIWKTVEDVSTPSLQMDGKFEEKVQGALTMDHVKKLDDQGCDVSPKDKQDHVTSDTTSNDPTVITDPNFIDFSTACMRFTDDEELMFIDVDEEDIDRSCLNGLGSILLNSPVDNHIDNSTIVSEPKPLEISDTAIPACNEESFTEDKTVCGDTQSGSSIHHSSVAPGVSIVSLPSKSSEKFAICVVNTEDLDVPINDDVSLPIKALQASVTTDLKQDVSTTMPNDAKASSGSSNLIKEEKVMRLQPSKSNMRTGQALLQKVDSLHSTASCVVENVISREAGVANKDVDGKSSILPAIVSHSAPVVTLKEETATELDVQPSMSKRVPPGPPHSEPVSAQLAGTDQPQRMSVSDHEGQFSDDDDDDDDNVPNFSDVEAMVMFHLALQLVKLDDT</sequence>
<feature type="region of interest" description="Disordered" evidence="1">
    <location>
        <begin position="350"/>
        <end position="370"/>
    </location>
</feature>
<keyword evidence="4" id="KW-1185">Reference proteome</keyword>
<dbReference type="EMBL" id="KZ451934">
    <property type="protein sequence ID" value="PKA60981.1"/>
    <property type="molecule type" value="Genomic_DNA"/>
</dbReference>
<dbReference type="OrthoDB" id="10262769at2759"/>
<dbReference type="GO" id="GO:0071339">
    <property type="term" value="C:MLL1 complex"/>
    <property type="evidence" value="ECO:0007669"/>
    <property type="project" value="InterPro"/>
</dbReference>